<dbReference type="Proteomes" id="UP000192872">
    <property type="component" value="Unassembled WGS sequence"/>
</dbReference>
<protein>
    <submittedName>
        <fullName evidence="9">Glucose-methanol-choline oxidoreductase</fullName>
    </submittedName>
</protein>
<evidence type="ECO:0000256" key="5">
    <source>
        <dbReference type="PIRSR" id="PIRSR000137-2"/>
    </source>
</evidence>
<dbReference type="PROSITE" id="PS00623">
    <property type="entry name" value="GMC_OXRED_1"/>
    <property type="match status" value="1"/>
</dbReference>
<evidence type="ECO:0000256" key="4">
    <source>
        <dbReference type="ARBA" id="ARBA00022827"/>
    </source>
</evidence>
<dbReference type="STRING" id="1827387.A4S15_12860"/>
<feature type="binding site" evidence="5">
    <location>
        <position position="224"/>
    </location>
    <ligand>
        <name>FAD</name>
        <dbReference type="ChEBI" id="CHEBI:57692"/>
    </ligand>
</feature>
<dbReference type="PROSITE" id="PS00624">
    <property type="entry name" value="GMC_OXRED_2"/>
    <property type="match status" value="1"/>
</dbReference>
<evidence type="ECO:0000256" key="6">
    <source>
        <dbReference type="RuleBase" id="RU003968"/>
    </source>
</evidence>
<sequence>MEFDFIIVGGGSAGAVLAARLSEDMQTTVCLIEAGGTGDGILVRAPAGTVLMLPGRPKINNWAFETEPQRELNGRRGYQPRGKALGGSSAINAMLYVRGHPKDYDEWAGLGCTGWSYDEVLPYFRRCEGNQRGADAWHGGDGPLQVGNQRTPHGASKAFVEAAGEMQISRNDDFNGPRQDGAGLYQVTQFHAGPQAGERCSAAAAYLQPQRRKANLHIITRALVTRIVIENKRAIGITYSQGGVARQIRARREVILSAGSFGSPQLLMLSGVGPGAALRRHGIDVVHDSQEIGQNLQDHIDFILCYRSPDKTLLGIGLGGAVHMVKSILRWRRTGDGLVASPGAEGGAFLYSKPGLDRPDVQLHFVVGIVDDHARSLHLGHGYSCHVCVLRPHSRGEVSLKGADPRLPPLINPRFLSDERDQATLMAGARLTRAIMEAPALAPFRGPELYPPADDSDAELLAHIRARADTVYHPVGTCRMGSDDMSVVDPALKLRGIAGLRVVDASIMPRLIGGNTNAPTIMIAEKAADMIRRQ</sequence>
<keyword evidence="4 5" id="KW-0274">FAD</keyword>
<dbReference type="Gene3D" id="3.50.50.60">
    <property type="entry name" value="FAD/NAD(P)-binding domain"/>
    <property type="match status" value="1"/>
</dbReference>
<feature type="domain" description="Glucose-methanol-choline oxidoreductase N-terminal" evidence="8">
    <location>
        <begin position="259"/>
        <end position="273"/>
    </location>
</feature>
<keyword evidence="3 6" id="KW-0285">Flavoprotein</keyword>
<dbReference type="RefSeq" id="WP_376803846.1">
    <property type="nucleotide sequence ID" value="NZ_JAKFWN010000021.1"/>
</dbReference>
<evidence type="ECO:0000259" key="8">
    <source>
        <dbReference type="PROSITE" id="PS00624"/>
    </source>
</evidence>
<dbReference type="Pfam" id="PF00732">
    <property type="entry name" value="GMC_oxred_N"/>
    <property type="match status" value="1"/>
</dbReference>
<organism evidence="9 10">
    <name type="scientific">Candidatus Raskinella chloraquaticus</name>
    <dbReference type="NCBI Taxonomy" id="1951219"/>
    <lineage>
        <taxon>Bacteria</taxon>
        <taxon>Pseudomonadati</taxon>
        <taxon>Pseudomonadota</taxon>
        <taxon>Alphaproteobacteria</taxon>
        <taxon>Hyphomicrobiales</taxon>
        <taxon>Phreatobacteraceae</taxon>
        <taxon>Candidatus Raskinella</taxon>
    </lineage>
</organism>
<evidence type="ECO:0000259" key="7">
    <source>
        <dbReference type="PROSITE" id="PS00623"/>
    </source>
</evidence>
<accession>A0A1W9HTW8</accession>
<dbReference type="SUPFAM" id="SSF51905">
    <property type="entry name" value="FAD/NAD(P)-binding domain"/>
    <property type="match status" value="1"/>
</dbReference>
<dbReference type="PANTHER" id="PTHR11552:SF147">
    <property type="entry name" value="CHOLINE DEHYDROGENASE, MITOCHONDRIAL"/>
    <property type="match status" value="1"/>
</dbReference>
<comment type="similarity">
    <text evidence="2 6">Belongs to the GMC oxidoreductase family.</text>
</comment>
<dbReference type="SUPFAM" id="SSF54373">
    <property type="entry name" value="FAD-linked reductases, C-terminal domain"/>
    <property type="match status" value="1"/>
</dbReference>
<comment type="caution">
    <text evidence="9">The sequence shown here is derived from an EMBL/GenBank/DDBJ whole genome shotgun (WGS) entry which is preliminary data.</text>
</comment>
<evidence type="ECO:0000313" key="9">
    <source>
        <dbReference type="EMBL" id="OQW50898.1"/>
    </source>
</evidence>
<reference evidence="9 10" key="1">
    <citation type="journal article" date="2017" name="Water Res.">
        <title>Comammox in drinking water systems.</title>
        <authorList>
            <person name="Wang Y."/>
            <person name="Ma L."/>
            <person name="Mao Y."/>
            <person name="Jiang X."/>
            <person name="Xia Y."/>
            <person name="Yu K."/>
            <person name="Li B."/>
            <person name="Zhang T."/>
        </authorList>
    </citation>
    <scope>NUCLEOTIDE SEQUENCE [LARGE SCALE GENOMIC DNA]</scope>
    <source>
        <strain evidence="9">SG_bin8</strain>
    </source>
</reference>
<dbReference type="EMBL" id="LWDL01000023">
    <property type="protein sequence ID" value="OQW50898.1"/>
    <property type="molecule type" value="Genomic_DNA"/>
</dbReference>
<gene>
    <name evidence="9" type="ORF">A4S15_12860</name>
</gene>
<evidence type="ECO:0000313" key="10">
    <source>
        <dbReference type="Proteomes" id="UP000192872"/>
    </source>
</evidence>
<proteinExistence type="inferred from homology"/>
<evidence type="ECO:0000256" key="2">
    <source>
        <dbReference type="ARBA" id="ARBA00010790"/>
    </source>
</evidence>
<name>A0A1W9HTW8_9HYPH</name>
<dbReference type="InterPro" id="IPR036188">
    <property type="entry name" value="FAD/NAD-bd_sf"/>
</dbReference>
<dbReference type="InterPro" id="IPR000172">
    <property type="entry name" value="GMC_OxRdtase_N"/>
</dbReference>
<feature type="domain" description="Glucose-methanol-choline oxidoreductase N-terminal" evidence="7">
    <location>
        <begin position="82"/>
        <end position="105"/>
    </location>
</feature>
<dbReference type="Pfam" id="PF05199">
    <property type="entry name" value="GMC_oxred_C"/>
    <property type="match status" value="1"/>
</dbReference>
<comment type="cofactor">
    <cofactor evidence="1 5">
        <name>FAD</name>
        <dbReference type="ChEBI" id="CHEBI:57692"/>
    </cofactor>
</comment>
<dbReference type="InterPro" id="IPR007867">
    <property type="entry name" value="GMC_OxRtase_C"/>
</dbReference>
<dbReference type="PANTHER" id="PTHR11552">
    <property type="entry name" value="GLUCOSE-METHANOL-CHOLINE GMC OXIDOREDUCTASE"/>
    <property type="match status" value="1"/>
</dbReference>
<dbReference type="InterPro" id="IPR012132">
    <property type="entry name" value="GMC_OxRdtase"/>
</dbReference>
<evidence type="ECO:0000256" key="3">
    <source>
        <dbReference type="ARBA" id="ARBA00022630"/>
    </source>
</evidence>
<dbReference type="PIRSF" id="PIRSF000137">
    <property type="entry name" value="Alcohol_oxidase"/>
    <property type="match status" value="1"/>
</dbReference>
<evidence type="ECO:0000256" key="1">
    <source>
        <dbReference type="ARBA" id="ARBA00001974"/>
    </source>
</evidence>
<dbReference type="AlphaFoldDB" id="A0A1W9HTW8"/>
<dbReference type="Gene3D" id="3.30.560.10">
    <property type="entry name" value="Glucose Oxidase, domain 3"/>
    <property type="match status" value="1"/>
</dbReference>
<dbReference type="GO" id="GO:0050660">
    <property type="term" value="F:flavin adenine dinucleotide binding"/>
    <property type="evidence" value="ECO:0007669"/>
    <property type="project" value="InterPro"/>
</dbReference>
<dbReference type="GO" id="GO:0016614">
    <property type="term" value="F:oxidoreductase activity, acting on CH-OH group of donors"/>
    <property type="evidence" value="ECO:0007669"/>
    <property type="project" value="InterPro"/>
</dbReference>